<evidence type="ECO:0000313" key="4">
    <source>
        <dbReference type="Proteomes" id="UP000187822"/>
    </source>
</evidence>
<reference evidence="4" key="3">
    <citation type="submission" date="2016-06" db="EMBL/GenBank/DDBJ databases">
        <authorList>
            <person name="Toshchakov V.S."/>
        </authorList>
    </citation>
    <scope>NUCLEOTIDE SEQUENCE [LARGE SCALE GENOMIC DNA]</scope>
    <source>
        <strain>PM4 (JCM 30641</strain>
        <strain evidence="4">\VKM B-2940)</strain>
    </source>
</reference>
<evidence type="ECO:0000256" key="1">
    <source>
        <dbReference type="SAM" id="Phobius"/>
    </source>
</evidence>
<dbReference type="RefSeq" id="WP_077076427.1">
    <property type="nucleotide sequence ID" value="NZ_LT671858.1"/>
</dbReference>
<dbReference type="EMBL" id="LT719092">
    <property type="protein sequence ID" value="SJK85109.1"/>
    <property type="molecule type" value="Genomic_DNA"/>
</dbReference>
<feature type="transmembrane region" description="Helical" evidence="1">
    <location>
        <begin position="188"/>
        <end position="209"/>
    </location>
</feature>
<name>A0A1N5VAJ3_9ARCH</name>
<dbReference type="AlphaFoldDB" id="A0A1N5VAJ3"/>
<reference evidence="2 5" key="1">
    <citation type="submission" date="2016-04" db="EMBL/GenBank/DDBJ databases">
        <authorList>
            <person name="Evans L.H."/>
            <person name="Alamgir A."/>
            <person name="Owens N."/>
            <person name="Weber N.D."/>
            <person name="Virtaneva K."/>
            <person name="Barbian K."/>
            <person name="Babar A."/>
            <person name="Rosenke K."/>
        </authorList>
    </citation>
    <scope>NUCLEOTIDE SEQUENCE [LARGE SCALE GENOMIC DNA]</scope>
    <source>
        <strain evidence="2">S5</strain>
        <strain evidence="5">S5(T) (JCM 30642 \VKM B-2941)</strain>
    </source>
</reference>
<feature type="transmembrane region" description="Helical" evidence="1">
    <location>
        <begin position="129"/>
        <end position="148"/>
    </location>
</feature>
<sequence length="211" mass="24110">MERKGTFIFGISILTLSVILNFFTYRFSNFGKFFFYIILIEPVFSITFLALYGLNGKKILKGLISIKWIILIISAIFVWAYIVLVMNLGTTEVTYLMESLYYPSFFEQSIFALVGIETMSLYFKRGTSILISALFYEAYYFVVLINSLPGFPGLYFPLFILDSFAIGLIYIGLYAVSKSIYVSMTLQISLLMMIVFIPPLPAAFFYTLVPS</sequence>
<dbReference type="STRING" id="1673428.CPM_1308"/>
<dbReference type="KEGG" id="cdiv:CPM_1308"/>
<dbReference type="Proteomes" id="UP000187822">
    <property type="component" value="Chromosome I"/>
</dbReference>
<dbReference type="EMBL" id="LT671858">
    <property type="protein sequence ID" value="SIM70182.1"/>
    <property type="molecule type" value="Genomic_DNA"/>
</dbReference>
<reference evidence="3" key="2">
    <citation type="submission" date="2016-06" db="EMBL/GenBank/DDBJ databases">
        <authorList>
            <person name="Olsen C.W."/>
            <person name="Carey S."/>
            <person name="Hinshaw L."/>
            <person name="Karasin A.I."/>
        </authorList>
    </citation>
    <scope>NUCLEOTIDE SEQUENCE [LARGE SCALE GENOMIC DNA]</scope>
    <source>
        <strain evidence="3">PM4</strain>
    </source>
</reference>
<feature type="transmembrane region" description="Helical" evidence="1">
    <location>
        <begin position="33"/>
        <end position="54"/>
    </location>
</feature>
<evidence type="ECO:0000313" key="3">
    <source>
        <dbReference type="EMBL" id="SJK85109.1"/>
    </source>
</evidence>
<feature type="transmembrane region" description="Helical" evidence="1">
    <location>
        <begin position="7"/>
        <end position="27"/>
    </location>
</feature>
<keyword evidence="1" id="KW-1133">Transmembrane helix</keyword>
<feature type="transmembrane region" description="Helical" evidence="1">
    <location>
        <begin position="154"/>
        <end position="176"/>
    </location>
</feature>
<organism evidence="2 5">
    <name type="scientific">Cuniculiplasma divulgatum</name>
    <dbReference type="NCBI Taxonomy" id="1673428"/>
    <lineage>
        <taxon>Archaea</taxon>
        <taxon>Methanobacteriati</taxon>
        <taxon>Thermoplasmatota</taxon>
        <taxon>Thermoplasmata</taxon>
        <taxon>Thermoplasmatales</taxon>
        <taxon>Cuniculiplasmataceae</taxon>
        <taxon>Cuniculiplasma</taxon>
    </lineage>
</organism>
<proteinExistence type="predicted"/>
<dbReference type="GeneID" id="41588556"/>
<protein>
    <submittedName>
        <fullName evidence="2">Multipass membrane protein</fullName>
    </submittedName>
</protein>
<feature type="transmembrane region" description="Helical" evidence="1">
    <location>
        <begin position="100"/>
        <end position="122"/>
    </location>
</feature>
<feature type="transmembrane region" description="Helical" evidence="1">
    <location>
        <begin position="66"/>
        <end position="88"/>
    </location>
</feature>
<accession>A0A1N5VAJ3</accession>
<keyword evidence="4" id="KW-1185">Reference proteome</keyword>
<evidence type="ECO:0000313" key="2">
    <source>
        <dbReference type="EMBL" id="SIM70182.1"/>
    </source>
</evidence>
<keyword evidence="1" id="KW-0812">Transmembrane</keyword>
<gene>
    <name evidence="3" type="ORF">CPM_1308</name>
    <name evidence="2" type="ORF">CSP5_1309</name>
</gene>
<evidence type="ECO:0000313" key="5">
    <source>
        <dbReference type="Proteomes" id="UP000195607"/>
    </source>
</evidence>
<dbReference type="Proteomes" id="UP000195607">
    <property type="component" value="Chromosome I"/>
</dbReference>
<keyword evidence="1" id="KW-0472">Membrane</keyword>